<dbReference type="PANTHER" id="PTHR23080">
    <property type="entry name" value="THAP DOMAIN PROTEIN"/>
    <property type="match status" value="1"/>
</dbReference>
<sequence>MLSLDQFALLDGPPAKKSHMDDLSPSTKSVVEGLLSLDQTPLINRVDQQERTPSTTKVNYIFGSKVSYTPKARMWKIISSQKKSKMSLNTFLNFGNRVGTKPKIVPLTPASSYHHSDQHSDQHDPDDPDGSSSPEEKGVFFEQDGVGGQRIMRSIGIQCNRSFLSYDKFMLLPEREFQFYTGVTKTVFNVIFDFLGGEEVLNSLKYKYNQKTPKRFQWVKFTAQDKLLMTLLRLRRGIALKDLSELFSIKKEWACKVFYAWIRLMSIQFSRLDDHIFVSAEVQNINKPKCFSPFPNLRVIIDATEMKIQRPRNLQQQGNTYSNYKAANTMKFLIGISCYGGLSFISEGFEGSISDRKLLLKSGILQFLIQGDSVMADRGFDAEDILNDRGVDLIIPAFLGTRSEFTARELLGSKIIASARIHVETFIGRVKQFKLLRCTIPNNQMLPYYSDIVKVCAHLVNFNAPFINFDQE</sequence>
<dbReference type="AlphaFoldDB" id="A0A9C6U4R4"/>
<protein>
    <submittedName>
        <fullName evidence="7">Uncharacterized protein LOC127749748</fullName>
    </submittedName>
</protein>
<evidence type="ECO:0000313" key="7">
    <source>
        <dbReference type="RefSeq" id="XP_052125226.1"/>
    </source>
</evidence>
<dbReference type="KEGG" id="foc:127749748"/>
<dbReference type="Pfam" id="PF13613">
    <property type="entry name" value="HTH_Tnp_4"/>
    <property type="match status" value="1"/>
</dbReference>
<feature type="region of interest" description="Disordered" evidence="3">
    <location>
        <begin position="105"/>
        <end position="139"/>
    </location>
</feature>
<reference evidence="7" key="1">
    <citation type="submission" date="2025-08" db="UniProtKB">
        <authorList>
            <consortium name="RefSeq"/>
        </authorList>
    </citation>
    <scope>IDENTIFICATION</scope>
    <source>
        <tissue evidence="7">Whole organism</tissue>
    </source>
</reference>
<evidence type="ECO:0000256" key="3">
    <source>
        <dbReference type="SAM" id="MobiDB-lite"/>
    </source>
</evidence>
<evidence type="ECO:0000259" key="4">
    <source>
        <dbReference type="Pfam" id="PF13359"/>
    </source>
</evidence>
<comment type="cofactor">
    <cofactor evidence="1">
        <name>a divalent metal cation</name>
        <dbReference type="ChEBI" id="CHEBI:60240"/>
    </cofactor>
</comment>
<dbReference type="GO" id="GO:0046872">
    <property type="term" value="F:metal ion binding"/>
    <property type="evidence" value="ECO:0007669"/>
    <property type="project" value="UniProtKB-KW"/>
</dbReference>
<feature type="domain" description="DDE Tnp4" evidence="4">
    <location>
        <begin position="301"/>
        <end position="461"/>
    </location>
</feature>
<dbReference type="Pfam" id="PF13359">
    <property type="entry name" value="DDE_Tnp_4"/>
    <property type="match status" value="1"/>
</dbReference>
<dbReference type="InterPro" id="IPR027805">
    <property type="entry name" value="Transposase_HTH_dom"/>
</dbReference>
<keyword evidence="2" id="KW-0479">Metal-binding</keyword>
<evidence type="ECO:0000259" key="5">
    <source>
        <dbReference type="Pfam" id="PF13613"/>
    </source>
</evidence>
<dbReference type="InterPro" id="IPR027806">
    <property type="entry name" value="HARBI1_dom"/>
</dbReference>
<accession>A0A9C6U4R4</accession>
<dbReference type="RefSeq" id="XP_052125226.1">
    <property type="nucleotide sequence ID" value="XM_052269266.1"/>
</dbReference>
<evidence type="ECO:0000313" key="6">
    <source>
        <dbReference type="Proteomes" id="UP000504606"/>
    </source>
</evidence>
<dbReference type="OrthoDB" id="6423901at2759"/>
<dbReference type="Proteomes" id="UP000504606">
    <property type="component" value="Unplaced"/>
</dbReference>
<dbReference type="PANTHER" id="PTHR23080:SF141">
    <property type="entry name" value="TRANSPOSASE HELIX-TURN-HELIX DOMAIN-CONTAINING PROTEIN"/>
    <property type="match status" value="1"/>
</dbReference>
<evidence type="ECO:0000256" key="1">
    <source>
        <dbReference type="ARBA" id="ARBA00001968"/>
    </source>
</evidence>
<keyword evidence="6" id="KW-1185">Reference proteome</keyword>
<feature type="compositionally biased region" description="Basic and acidic residues" evidence="3">
    <location>
        <begin position="114"/>
        <end position="125"/>
    </location>
</feature>
<name>A0A9C6U4R4_FRAOC</name>
<evidence type="ECO:0000256" key="2">
    <source>
        <dbReference type="ARBA" id="ARBA00022723"/>
    </source>
</evidence>
<gene>
    <name evidence="7" type="primary">LOC127749748</name>
</gene>
<proteinExistence type="predicted"/>
<feature type="domain" description="Transposase Helix-turn-helix" evidence="5">
    <location>
        <begin position="222"/>
        <end position="268"/>
    </location>
</feature>
<organism evidence="6 7">
    <name type="scientific">Frankliniella occidentalis</name>
    <name type="common">Western flower thrips</name>
    <name type="synonym">Euthrips occidentalis</name>
    <dbReference type="NCBI Taxonomy" id="133901"/>
    <lineage>
        <taxon>Eukaryota</taxon>
        <taxon>Metazoa</taxon>
        <taxon>Ecdysozoa</taxon>
        <taxon>Arthropoda</taxon>
        <taxon>Hexapoda</taxon>
        <taxon>Insecta</taxon>
        <taxon>Pterygota</taxon>
        <taxon>Neoptera</taxon>
        <taxon>Paraneoptera</taxon>
        <taxon>Thysanoptera</taxon>
        <taxon>Terebrantia</taxon>
        <taxon>Thripoidea</taxon>
        <taxon>Thripidae</taxon>
        <taxon>Frankliniella</taxon>
    </lineage>
</organism>
<dbReference type="GeneID" id="127749748"/>